<evidence type="ECO:0000256" key="6">
    <source>
        <dbReference type="ARBA" id="ARBA00029321"/>
    </source>
</evidence>
<dbReference type="UniPathway" id="UPA00109">
    <property type="reaction ID" value="UER00181"/>
</dbReference>
<evidence type="ECO:0000256" key="4">
    <source>
        <dbReference type="ARBA" id="ARBA00022432"/>
    </source>
</evidence>
<evidence type="ECO:0000256" key="1">
    <source>
        <dbReference type="ARBA" id="ARBA00004926"/>
    </source>
</evidence>
<evidence type="ECO:0000256" key="2">
    <source>
        <dbReference type="ARBA" id="ARBA00006542"/>
    </source>
</evidence>
<dbReference type="Pfam" id="PF06560">
    <property type="entry name" value="GPI"/>
    <property type="match status" value="1"/>
</dbReference>
<dbReference type="GO" id="GO:0006096">
    <property type="term" value="P:glycolytic process"/>
    <property type="evidence" value="ECO:0007669"/>
    <property type="project" value="UniProtKB-UniPathway"/>
</dbReference>
<evidence type="ECO:0000313" key="8">
    <source>
        <dbReference type="EMBL" id="GAF26225.1"/>
    </source>
</evidence>
<dbReference type="EMBL" id="DF238840">
    <property type="protein sequence ID" value="GAF26225.1"/>
    <property type="molecule type" value="Genomic_DNA"/>
</dbReference>
<protein>
    <recommendedName>
        <fullName evidence="3">glucose-6-phosphate isomerase</fullName>
        <ecNumber evidence="3">5.3.1.9</ecNumber>
    </recommendedName>
</protein>
<dbReference type="GO" id="GO:0004347">
    <property type="term" value="F:glucose-6-phosphate isomerase activity"/>
    <property type="evidence" value="ECO:0007669"/>
    <property type="project" value="UniProtKB-EC"/>
</dbReference>
<organism evidence="8">
    <name type="scientific">Moorella thermoacetica Y72</name>
    <dbReference type="NCBI Taxonomy" id="1325331"/>
    <lineage>
        <taxon>Bacteria</taxon>
        <taxon>Bacillati</taxon>
        <taxon>Bacillota</taxon>
        <taxon>Clostridia</taxon>
        <taxon>Neomoorellales</taxon>
        <taxon>Neomoorellaceae</taxon>
        <taxon>Neomoorella</taxon>
    </lineage>
</organism>
<accession>A0A0S6UAV2</accession>
<name>A0A0S6UAV2_NEOTH</name>
<reference evidence="8" key="1">
    <citation type="journal article" date="2014" name="Gene">
        <title>Genome-guided analysis of transformation efficiency and carbon dioxide assimilation by Moorella thermoacetica Y72.</title>
        <authorList>
            <person name="Tsukahara K."/>
            <person name="Kita A."/>
            <person name="Nakashimada Y."/>
            <person name="Hoshino T."/>
            <person name="Murakami K."/>
        </authorList>
    </citation>
    <scope>NUCLEOTIDE SEQUENCE [LARGE SCALE GENOMIC DNA]</scope>
    <source>
        <strain evidence="8">Y72</strain>
    </source>
</reference>
<feature type="domain" description="Glucose-6-phosphate isomerase prokaryote" evidence="7">
    <location>
        <begin position="57"/>
        <end position="203"/>
    </location>
</feature>
<keyword evidence="8" id="KW-0413">Isomerase</keyword>
<proteinExistence type="inferred from homology"/>
<dbReference type="Proteomes" id="UP000063718">
    <property type="component" value="Unassembled WGS sequence"/>
</dbReference>
<comment type="pathway">
    <text evidence="1">Carbohydrate degradation; glycolysis; D-glyceraldehyde 3-phosphate and glycerone phosphate from D-glucose: step 2/4.</text>
</comment>
<dbReference type="CDD" id="cd02218">
    <property type="entry name" value="cupin_PGI"/>
    <property type="match status" value="1"/>
</dbReference>
<keyword evidence="4" id="KW-0312">Gluconeogenesis</keyword>
<dbReference type="InterPro" id="IPR014710">
    <property type="entry name" value="RmlC-like_jellyroll"/>
</dbReference>
<dbReference type="GO" id="GO:0005737">
    <property type="term" value="C:cytoplasm"/>
    <property type="evidence" value="ECO:0007669"/>
    <property type="project" value="InterPro"/>
</dbReference>
<comment type="similarity">
    <text evidence="2">Belongs to the archaeal-type GPI family.</text>
</comment>
<dbReference type="EC" id="5.3.1.9" evidence="3"/>
<dbReference type="SUPFAM" id="SSF51182">
    <property type="entry name" value="RmlC-like cupins"/>
    <property type="match status" value="1"/>
</dbReference>
<keyword evidence="5" id="KW-0324">Glycolysis</keyword>
<sequence>MEKKNLSRRSASMILGKHFTVESNGLLTFAAGVLAPEPDVRRLADALPVLYADVPPSDRPLYYMYRGVCLENDRELYQQHDIRYDITVILPGTIGKEYIKTVGHFHPLKPHSSETYPEYYEVLDGEAIYLFQKNNRSGDVEEVMAIEAKKGDKVFIPPAYGHVTINPGNKPLVMANLIESHFSSLYGPFREKRGAAYYYLEGEDSKGDFVKNPRYQNSVALKLVAAPSLTQPVSAVKNKSLYEAFIAEPEAFKILK</sequence>
<dbReference type="GO" id="GO:0006094">
    <property type="term" value="P:gluconeogenesis"/>
    <property type="evidence" value="ECO:0007669"/>
    <property type="project" value="UniProtKB-KW"/>
</dbReference>
<evidence type="ECO:0000256" key="3">
    <source>
        <dbReference type="ARBA" id="ARBA00011952"/>
    </source>
</evidence>
<evidence type="ECO:0000256" key="5">
    <source>
        <dbReference type="ARBA" id="ARBA00023152"/>
    </source>
</evidence>
<dbReference type="InterPro" id="IPR011051">
    <property type="entry name" value="RmlC_Cupin_sf"/>
</dbReference>
<evidence type="ECO:0000259" key="7">
    <source>
        <dbReference type="Pfam" id="PF06560"/>
    </source>
</evidence>
<gene>
    <name evidence="8" type="ORF">MTY_1564</name>
</gene>
<dbReference type="AlphaFoldDB" id="A0A0S6UAV2"/>
<dbReference type="InterPro" id="IPR010551">
    <property type="entry name" value="G6P_isomerase_prok"/>
</dbReference>
<dbReference type="Gene3D" id="2.60.120.10">
    <property type="entry name" value="Jelly Rolls"/>
    <property type="match status" value="1"/>
</dbReference>
<comment type="catalytic activity">
    <reaction evidence="6">
        <text>alpha-D-glucose 6-phosphate = beta-D-fructose 6-phosphate</text>
        <dbReference type="Rhea" id="RHEA:11816"/>
        <dbReference type="ChEBI" id="CHEBI:57634"/>
        <dbReference type="ChEBI" id="CHEBI:58225"/>
        <dbReference type="EC" id="5.3.1.9"/>
    </reaction>
</comment>